<keyword evidence="6" id="KW-1185">Reference proteome</keyword>
<evidence type="ECO:0000259" key="4">
    <source>
        <dbReference type="Pfam" id="PF08545"/>
    </source>
</evidence>
<dbReference type="GO" id="GO:0006633">
    <property type="term" value="P:fatty acid biosynthetic process"/>
    <property type="evidence" value="ECO:0007669"/>
    <property type="project" value="InterPro"/>
</dbReference>
<evidence type="ECO:0000256" key="2">
    <source>
        <dbReference type="ARBA" id="ARBA00023315"/>
    </source>
</evidence>
<dbReference type="Pfam" id="PF08541">
    <property type="entry name" value="ACP_syn_III_C"/>
    <property type="match status" value="1"/>
</dbReference>
<dbReference type="InterPro" id="IPR013747">
    <property type="entry name" value="ACP_syn_III_C"/>
</dbReference>
<name>A0A3G2E8A5_9BURK</name>
<organism evidence="5 6">
    <name type="scientific">Janthinobacterium agaricidamnosum</name>
    <dbReference type="NCBI Taxonomy" id="55508"/>
    <lineage>
        <taxon>Bacteria</taxon>
        <taxon>Pseudomonadati</taxon>
        <taxon>Pseudomonadota</taxon>
        <taxon>Betaproteobacteria</taxon>
        <taxon>Burkholderiales</taxon>
        <taxon>Oxalobacteraceae</taxon>
        <taxon>Janthinobacterium</taxon>
    </lineage>
</organism>
<dbReference type="InterPro" id="IPR013751">
    <property type="entry name" value="ACP_syn_III_N"/>
</dbReference>
<dbReference type="GO" id="GO:0044550">
    <property type="term" value="P:secondary metabolite biosynthetic process"/>
    <property type="evidence" value="ECO:0007669"/>
    <property type="project" value="TreeGrafter"/>
</dbReference>
<dbReference type="RefSeq" id="WP_121669195.1">
    <property type="nucleotide sequence ID" value="NZ_CP033019.1"/>
</dbReference>
<evidence type="ECO:0000259" key="3">
    <source>
        <dbReference type="Pfam" id="PF08541"/>
    </source>
</evidence>
<dbReference type="PANTHER" id="PTHR34069:SF3">
    <property type="entry name" value="ACYL-COA:ACYL-COA ALKYLTRANSFERASE"/>
    <property type="match status" value="1"/>
</dbReference>
<accession>A0A3G2E8A5</accession>
<dbReference type="SUPFAM" id="SSF53901">
    <property type="entry name" value="Thiolase-like"/>
    <property type="match status" value="1"/>
</dbReference>
<dbReference type="Proteomes" id="UP000279594">
    <property type="component" value="Chromosome"/>
</dbReference>
<evidence type="ECO:0000313" key="5">
    <source>
        <dbReference type="EMBL" id="AYM76122.1"/>
    </source>
</evidence>
<dbReference type="Gene3D" id="3.40.47.10">
    <property type="match status" value="1"/>
</dbReference>
<dbReference type="AlphaFoldDB" id="A0A3G2E8A5"/>
<sequence>MSSQRLESGLPFSTAHLAMRGVVCALPRTQVHNADLAERFGAEAVADVSKMIGVQSRRRAADGQTTADLCQAAAQTLLDDLGWERDSIDALIFISQTPDYVLPATACALHGRLGLHKACAAFDINLGCSAYAYGLWLAAKMLDGQAMCRILLLVGDTISKTVDETDRATALLFGDAGTATALEFDAAAAPTHFIVGSDGGGERHLMMAASACRPYAGDDARLAQRDPAKLYMDGGEIFNFTLKSIPPLVADLLRLANRTSDEIDAFLFHQANTFMLKHIIKKAKLPAGRAPINMDRYGNTSSASIPLLIADSLGAAAQGQTIAMFGFGVGYSWSAAVLGLQSLTVNRLIEV</sequence>
<dbReference type="InterPro" id="IPR016039">
    <property type="entry name" value="Thiolase-like"/>
</dbReference>
<feature type="domain" description="Beta-ketoacyl-[acyl-carrier-protein] synthase III C-terminal" evidence="3">
    <location>
        <begin position="255"/>
        <end position="338"/>
    </location>
</feature>
<proteinExistence type="predicted"/>
<dbReference type="GO" id="GO:0004315">
    <property type="term" value="F:3-oxoacyl-[acyl-carrier-protein] synthase activity"/>
    <property type="evidence" value="ECO:0007669"/>
    <property type="project" value="InterPro"/>
</dbReference>
<gene>
    <name evidence="5" type="ORF">D9M09_10200</name>
</gene>
<keyword evidence="2" id="KW-0012">Acyltransferase</keyword>
<dbReference type="PANTHER" id="PTHR34069">
    <property type="entry name" value="3-OXOACYL-[ACYL-CARRIER-PROTEIN] SYNTHASE 3"/>
    <property type="match status" value="1"/>
</dbReference>
<reference evidence="5 6" key="1">
    <citation type="submission" date="2018-10" db="EMBL/GenBank/DDBJ databases">
        <title>Effects of UV and annual dynamics of microbial communities in freshwater RAS systems.</title>
        <authorList>
            <person name="Bekkelund A.K."/>
            <person name="Hansen B.R."/>
            <person name="Stokken H."/>
            <person name="Eriksen B.F."/>
            <person name="Kashulin N.A."/>
        </authorList>
    </citation>
    <scope>NUCLEOTIDE SEQUENCE [LARGE SCALE GENOMIC DNA]</scope>
    <source>
        <strain evidence="5 6">BHSEK</strain>
    </source>
</reference>
<feature type="domain" description="Beta-ketoacyl-[acyl-carrier-protein] synthase III N-terminal" evidence="4">
    <location>
        <begin position="122"/>
        <end position="198"/>
    </location>
</feature>
<evidence type="ECO:0000256" key="1">
    <source>
        <dbReference type="ARBA" id="ARBA00022679"/>
    </source>
</evidence>
<protein>
    <submittedName>
        <fullName evidence="5">Ketoacyl-ACP synthase III</fullName>
    </submittedName>
</protein>
<dbReference type="Pfam" id="PF08545">
    <property type="entry name" value="ACP_syn_III"/>
    <property type="match status" value="1"/>
</dbReference>
<keyword evidence="1" id="KW-0808">Transferase</keyword>
<evidence type="ECO:0000313" key="6">
    <source>
        <dbReference type="Proteomes" id="UP000279594"/>
    </source>
</evidence>
<dbReference type="EMBL" id="CP033019">
    <property type="protein sequence ID" value="AYM76122.1"/>
    <property type="molecule type" value="Genomic_DNA"/>
</dbReference>
<dbReference type="CDD" id="cd00830">
    <property type="entry name" value="KAS_III"/>
    <property type="match status" value="1"/>
</dbReference>